<name>A0A8X6G503_TRICU</name>
<dbReference type="OrthoDB" id="10580531at2759"/>
<comment type="caution">
    <text evidence="1">The sequence shown here is derived from an EMBL/GenBank/DDBJ whole genome shotgun (WGS) entry which is preliminary data.</text>
</comment>
<dbReference type="Proteomes" id="UP000887116">
    <property type="component" value="Unassembled WGS sequence"/>
</dbReference>
<organism evidence="1 2">
    <name type="scientific">Trichonephila clavata</name>
    <name type="common">Joro spider</name>
    <name type="synonym">Nephila clavata</name>
    <dbReference type="NCBI Taxonomy" id="2740835"/>
    <lineage>
        <taxon>Eukaryota</taxon>
        <taxon>Metazoa</taxon>
        <taxon>Ecdysozoa</taxon>
        <taxon>Arthropoda</taxon>
        <taxon>Chelicerata</taxon>
        <taxon>Arachnida</taxon>
        <taxon>Araneae</taxon>
        <taxon>Araneomorphae</taxon>
        <taxon>Entelegynae</taxon>
        <taxon>Araneoidea</taxon>
        <taxon>Nephilidae</taxon>
        <taxon>Trichonephila</taxon>
    </lineage>
</organism>
<evidence type="ECO:0000313" key="1">
    <source>
        <dbReference type="EMBL" id="GFQ96427.1"/>
    </source>
</evidence>
<reference evidence="1" key="1">
    <citation type="submission" date="2020-07" db="EMBL/GenBank/DDBJ databases">
        <title>Multicomponent nature underlies the extraordinary mechanical properties of spider dragline silk.</title>
        <authorList>
            <person name="Kono N."/>
            <person name="Nakamura H."/>
            <person name="Mori M."/>
            <person name="Yoshida Y."/>
            <person name="Ohtoshi R."/>
            <person name="Malay A.D."/>
            <person name="Moran D.A.P."/>
            <person name="Tomita M."/>
            <person name="Numata K."/>
            <person name="Arakawa K."/>
        </authorList>
    </citation>
    <scope>NUCLEOTIDE SEQUENCE</scope>
</reference>
<sequence>MESHAEIIPHDAPLGWARISESIKEHCVILAQFSSPNICTSRPIIKCLLPIKEIERIFRGSSSPRCRGWLREMMESGLCDSSICRFEISPDIISSHRQYTSSLLSCIERY</sequence>
<protein>
    <submittedName>
        <fullName evidence="1">Uncharacterized protein</fullName>
    </submittedName>
</protein>
<proteinExistence type="predicted"/>
<keyword evidence="2" id="KW-1185">Reference proteome</keyword>
<gene>
    <name evidence="1" type="ORF">TNCT_149531</name>
</gene>
<evidence type="ECO:0000313" key="2">
    <source>
        <dbReference type="Proteomes" id="UP000887116"/>
    </source>
</evidence>
<dbReference type="EMBL" id="BMAO01034432">
    <property type="protein sequence ID" value="GFQ96427.1"/>
    <property type="molecule type" value="Genomic_DNA"/>
</dbReference>
<dbReference type="AlphaFoldDB" id="A0A8X6G503"/>
<accession>A0A8X6G503</accession>